<feature type="transmembrane region" description="Helical" evidence="9">
    <location>
        <begin position="912"/>
        <end position="930"/>
    </location>
</feature>
<evidence type="ECO:0000256" key="1">
    <source>
        <dbReference type="ARBA" id="ARBA00004141"/>
    </source>
</evidence>
<dbReference type="InterPro" id="IPR006068">
    <property type="entry name" value="ATPase_P-typ_cation-transptr_C"/>
</dbReference>
<gene>
    <name evidence="12" type="ORF">M153_2880002575</name>
</gene>
<dbReference type="Gene3D" id="3.40.1110.10">
    <property type="entry name" value="Calcium-transporting ATPase, cytoplasmic domain N"/>
    <property type="match status" value="1"/>
</dbReference>
<feature type="transmembrane region" description="Helical" evidence="9">
    <location>
        <begin position="966"/>
        <end position="987"/>
    </location>
</feature>
<dbReference type="InterPro" id="IPR023299">
    <property type="entry name" value="ATPase_P-typ_cyto_dom_N"/>
</dbReference>
<proteinExistence type="predicted"/>
<reference evidence="12 13" key="1">
    <citation type="submission" date="2015-07" db="EMBL/GenBank/DDBJ databases">
        <title>The genome of Pseudoloma neurophilia, a relevant intracellular parasite of the zebrafish.</title>
        <authorList>
            <person name="Ndikumana S."/>
            <person name="Pelin A."/>
            <person name="Sanders J."/>
            <person name="Corradi N."/>
        </authorList>
    </citation>
    <scope>NUCLEOTIDE SEQUENCE [LARGE SCALE GENOMIC DNA]</scope>
    <source>
        <strain evidence="12 13">MK1</strain>
    </source>
</reference>
<feature type="coiled-coil region" evidence="8">
    <location>
        <begin position="237"/>
        <end position="264"/>
    </location>
</feature>
<dbReference type="GO" id="GO:0016020">
    <property type="term" value="C:membrane"/>
    <property type="evidence" value="ECO:0007669"/>
    <property type="project" value="UniProtKB-SubCell"/>
</dbReference>
<evidence type="ECO:0000256" key="7">
    <source>
        <dbReference type="ARBA" id="ARBA00023136"/>
    </source>
</evidence>
<evidence type="ECO:0000256" key="4">
    <source>
        <dbReference type="ARBA" id="ARBA00022840"/>
    </source>
</evidence>
<keyword evidence="5" id="KW-1278">Translocase</keyword>
<dbReference type="PRINTS" id="PR00119">
    <property type="entry name" value="CATATPASE"/>
</dbReference>
<evidence type="ECO:0000313" key="12">
    <source>
        <dbReference type="EMBL" id="KRH94358.1"/>
    </source>
</evidence>
<dbReference type="GO" id="GO:0016887">
    <property type="term" value="F:ATP hydrolysis activity"/>
    <property type="evidence" value="ECO:0007669"/>
    <property type="project" value="InterPro"/>
</dbReference>
<dbReference type="VEuPathDB" id="MicrosporidiaDB:M153_2880002575"/>
<dbReference type="SFLD" id="SFLDG00002">
    <property type="entry name" value="C1.7:_P-type_atpase_like"/>
    <property type="match status" value="1"/>
</dbReference>
<keyword evidence="8" id="KW-0175">Coiled coil</keyword>
<comment type="subcellular location">
    <subcellularLocation>
        <location evidence="1">Membrane</location>
        <topology evidence="1">Multi-pass membrane protein</topology>
    </subcellularLocation>
</comment>
<dbReference type="SUPFAM" id="SSF81653">
    <property type="entry name" value="Calcium ATPase, transduction domain A"/>
    <property type="match status" value="1"/>
</dbReference>
<dbReference type="Gene3D" id="1.20.1110.10">
    <property type="entry name" value="Calcium-transporting ATPase, transmembrane domain"/>
    <property type="match status" value="3"/>
</dbReference>
<sequence>MFIKKLPRHLINFTIAPFCDKFSLILVSLQIFSYFLSKGSILDSCVTICFLYLNAAIEMIQNIKNEKEVDNFNQFFQIKAKVWTKHGLELREKVKIGDIVHLNIGDRIPGDGILLDQAKFNSTDILKVDESLLTGESESIIKKKSTITWNEAFAFQENYFNHIIMKNTIYDKILTNAVITGKNFCKESIVKYAPGTKYLEINSIREVMETNDGLFEGETFYQSENGKPTKVYPLFPQNDMSRSEEELNQQMKNISEKYFEKEHQTQRFTTSDDQNATIVLDAPFERTSKDAENMKDSPEMRSLGRSCEKTIHLQNSFVSSENDTKLGDQNINDCSFADRTDVLAEIVHKVNSEIKTKDYMLTAGSFVTQGTGLILITNKGKYIHEIKTSLEEIESDMTGKVEKIQRILFIGILIACFCLFLFCFMKNQNALEIAVSLAVTAIPEGLELVVRINLSVIIFRLKQQKIFVKSLHALEKVGTINTIVFDKTGTLTTNQQSINCVLVRKTVQKELTATEIKKMKKLKKKQLKEKNKRILNEKFRKIPEEADASMDLENGAFSNFQKIEVDQNELISAICGHLNDVVTVDDKEVGDPIDLTMKREGESKNSELLHFVPFCGEKMLTHGMIELNGEILEVIKGAPEKVLAFCDKFEDGLEISESEKNGIIENLKLRSVALGFKKLQNAAQFSETGQLTKNFTFLALVTFRNNLREGTKECLQICLRNKINICILTGDAEQTTKELLKKISLPANFSSASNFIKNKDEELDHSQIHVIFRASPYQKHQIIKILQKHNKVLMAGDGINDLLAIKQADVGVSLGDGSDLSKETSQIVFTDSNISNILLLIQSGRLSFHNITAVLKYLISSNIGEVIAVTLALLTQNNILNSRQLLFINILTDGFPATFLCMNKKYENGSHIVLRSLLIAFYIGITTFLINDTTKSFIFIMVAEMVNSLTNISLGKSIFRSYDDNLPLMLVVCLILLFLPSITYFKFTRKIFEIGEMSISEYFGILSKAIGVILIDEILKCF</sequence>
<dbReference type="PROSITE" id="PS00154">
    <property type="entry name" value="ATPASE_E1_E2"/>
    <property type="match status" value="1"/>
</dbReference>
<evidence type="ECO:0000256" key="3">
    <source>
        <dbReference type="ARBA" id="ARBA00022741"/>
    </source>
</evidence>
<keyword evidence="3" id="KW-0547">Nucleotide-binding</keyword>
<evidence type="ECO:0000259" key="10">
    <source>
        <dbReference type="Pfam" id="PF00122"/>
    </source>
</evidence>
<dbReference type="NCBIfam" id="TIGR01494">
    <property type="entry name" value="ATPase_P-type"/>
    <property type="match status" value="2"/>
</dbReference>
<dbReference type="SUPFAM" id="SSF56784">
    <property type="entry name" value="HAD-like"/>
    <property type="match status" value="1"/>
</dbReference>
<dbReference type="Pfam" id="PF00702">
    <property type="entry name" value="Hydrolase"/>
    <property type="match status" value="1"/>
</dbReference>
<keyword evidence="13" id="KW-1185">Reference proteome</keyword>
<keyword evidence="4" id="KW-0067">ATP-binding</keyword>
<evidence type="ECO:0000313" key="13">
    <source>
        <dbReference type="Proteomes" id="UP000051530"/>
    </source>
</evidence>
<feature type="domain" description="P-type ATPase A" evidence="10">
    <location>
        <begin position="92"/>
        <end position="147"/>
    </location>
</feature>
<evidence type="ECO:0000256" key="6">
    <source>
        <dbReference type="ARBA" id="ARBA00022989"/>
    </source>
</evidence>
<dbReference type="SUPFAM" id="SSF81660">
    <property type="entry name" value="Metal cation-transporting ATPase, ATP-binding domain N"/>
    <property type="match status" value="1"/>
</dbReference>
<keyword evidence="2 9" id="KW-0812">Transmembrane</keyword>
<feature type="domain" description="Cation-transporting P-type ATPase C-terminal" evidence="11">
    <location>
        <begin position="879"/>
        <end position="1022"/>
    </location>
</feature>
<feature type="transmembrane region" description="Helical" evidence="9">
    <location>
        <begin position="407"/>
        <end position="427"/>
    </location>
</feature>
<dbReference type="Pfam" id="PF00689">
    <property type="entry name" value="Cation_ATPase_C"/>
    <property type="match status" value="1"/>
</dbReference>
<dbReference type="SFLD" id="SFLDF00027">
    <property type="entry name" value="p-type_atpase"/>
    <property type="match status" value="1"/>
</dbReference>
<dbReference type="Proteomes" id="UP000051530">
    <property type="component" value="Unassembled WGS sequence"/>
</dbReference>
<dbReference type="SFLD" id="SFLDS00003">
    <property type="entry name" value="Haloacid_Dehalogenase"/>
    <property type="match status" value="1"/>
</dbReference>
<dbReference type="InterPro" id="IPR023298">
    <property type="entry name" value="ATPase_P-typ_TM_dom_sf"/>
</dbReference>
<dbReference type="AlphaFoldDB" id="A0A0R0LYE4"/>
<keyword evidence="6 9" id="KW-1133">Transmembrane helix</keyword>
<dbReference type="InterPro" id="IPR044492">
    <property type="entry name" value="P_typ_ATPase_HD_dom"/>
</dbReference>
<name>A0A0R0LYE4_9MICR</name>
<dbReference type="OrthoDB" id="3352408at2759"/>
<dbReference type="InterPro" id="IPR008250">
    <property type="entry name" value="ATPase_P-typ_transduc_dom_A_sf"/>
</dbReference>
<evidence type="ECO:0000256" key="9">
    <source>
        <dbReference type="SAM" id="Phobius"/>
    </source>
</evidence>
<dbReference type="InterPro" id="IPR018303">
    <property type="entry name" value="ATPase_P-typ_P_site"/>
</dbReference>
<evidence type="ECO:0000256" key="8">
    <source>
        <dbReference type="SAM" id="Coils"/>
    </source>
</evidence>
<evidence type="ECO:0000259" key="11">
    <source>
        <dbReference type="Pfam" id="PF00689"/>
    </source>
</evidence>
<dbReference type="GO" id="GO:0005524">
    <property type="term" value="F:ATP binding"/>
    <property type="evidence" value="ECO:0007669"/>
    <property type="project" value="UniProtKB-KW"/>
</dbReference>
<dbReference type="PRINTS" id="PR00120">
    <property type="entry name" value="HATPASE"/>
</dbReference>
<dbReference type="Gene3D" id="3.40.50.1000">
    <property type="entry name" value="HAD superfamily/HAD-like"/>
    <property type="match status" value="1"/>
</dbReference>
<dbReference type="SUPFAM" id="SSF81665">
    <property type="entry name" value="Calcium ATPase, transmembrane domain M"/>
    <property type="match status" value="1"/>
</dbReference>
<dbReference type="Pfam" id="PF00122">
    <property type="entry name" value="E1-E2_ATPase"/>
    <property type="match status" value="1"/>
</dbReference>
<organism evidence="12 13">
    <name type="scientific">Pseudoloma neurophilia</name>
    <dbReference type="NCBI Taxonomy" id="146866"/>
    <lineage>
        <taxon>Eukaryota</taxon>
        <taxon>Fungi</taxon>
        <taxon>Fungi incertae sedis</taxon>
        <taxon>Microsporidia</taxon>
        <taxon>Pseudoloma</taxon>
    </lineage>
</organism>
<dbReference type="InterPro" id="IPR001757">
    <property type="entry name" value="P_typ_ATPase"/>
</dbReference>
<protein>
    <submittedName>
        <fullName evidence="12">P-type ATPase (P-ATPase) Superfamily</fullName>
    </submittedName>
</protein>
<dbReference type="PANTHER" id="PTHR42861">
    <property type="entry name" value="CALCIUM-TRANSPORTING ATPASE"/>
    <property type="match status" value="1"/>
</dbReference>
<dbReference type="InterPro" id="IPR023214">
    <property type="entry name" value="HAD_sf"/>
</dbReference>
<accession>A0A0R0LYE4</accession>
<comment type="caution">
    <text evidence="12">The sequence shown here is derived from an EMBL/GenBank/DDBJ whole genome shotgun (WGS) entry which is preliminary data.</text>
</comment>
<dbReference type="GO" id="GO:0030001">
    <property type="term" value="P:metal ion transport"/>
    <property type="evidence" value="ECO:0007669"/>
    <property type="project" value="UniProtKB-ARBA"/>
</dbReference>
<dbReference type="EMBL" id="LGUB01000088">
    <property type="protein sequence ID" value="KRH94358.1"/>
    <property type="molecule type" value="Genomic_DNA"/>
</dbReference>
<evidence type="ECO:0000256" key="5">
    <source>
        <dbReference type="ARBA" id="ARBA00022967"/>
    </source>
</evidence>
<keyword evidence="7 9" id="KW-0472">Membrane</keyword>
<evidence type="ECO:0000256" key="2">
    <source>
        <dbReference type="ARBA" id="ARBA00022692"/>
    </source>
</evidence>
<dbReference type="InterPro" id="IPR036412">
    <property type="entry name" value="HAD-like_sf"/>
</dbReference>
<dbReference type="Gene3D" id="2.70.150.10">
    <property type="entry name" value="Calcium-transporting ATPase, cytoplasmic transduction domain A"/>
    <property type="match status" value="2"/>
</dbReference>
<dbReference type="InterPro" id="IPR059000">
    <property type="entry name" value="ATPase_P-type_domA"/>
</dbReference>